<dbReference type="Gramene" id="TKW38150">
    <property type="protein sequence ID" value="TKW38150"/>
    <property type="gene ID" value="SEVIR_1G095500v2"/>
</dbReference>
<reference evidence="2" key="1">
    <citation type="submission" date="2019-03" db="EMBL/GenBank/DDBJ databases">
        <title>WGS assembly of Setaria viridis.</title>
        <authorList>
            <person name="Huang P."/>
            <person name="Jenkins J."/>
            <person name="Grimwood J."/>
            <person name="Barry K."/>
            <person name="Healey A."/>
            <person name="Mamidi S."/>
            <person name="Sreedasyam A."/>
            <person name="Shu S."/>
            <person name="Feldman M."/>
            <person name="Wu J."/>
            <person name="Yu Y."/>
            <person name="Chen C."/>
            <person name="Johnson J."/>
            <person name="Rokhsar D."/>
            <person name="Baxter I."/>
            <person name="Schmutz J."/>
            <person name="Brutnell T."/>
            <person name="Kellogg E."/>
        </authorList>
    </citation>
    <scope>NUCLEOTIDE SEQUENCE [LARGE SCALE GENOMIC DNA]</scope>
</reference>
<dbReference type="Proteomes" id="UP000298652">
    <property type="component" value="Chromosome 1"/>
</dbReference>
<dbReference type="EMBL" id="CM016552">
    <property type="protein sequence ID" value="TKW38150.1"/>
    <property type="molecule type" value="Genomic_DNA"/>
</dbReference>
<gene>
    <name evidence="2" type="ORF">SEVIR_1G095500v2</name>
</gene>
<organism evidence="2 3">
    <name type="scientific">Setaria viridis</name>
    <name type="common">Green bristlegrass</name>
    <name type="synonym">Setaria italica subsp. viridis</name>
    <dbReference type="NCBI Taxonomy" id="4556"/>
    <lineage>
        <taxon>Eukaryota</taxon>
        <taxon>Viridiplantae</taxon>
        <taxon>Streptophyta</taxon>
        <taxon>Embryophyta</taxon>
        <taxon>Tracheophyta</taxon>
        <taxon>Spermatophyta</taxon>
        <taxon>Magnoliopsida</taxon>
        <taxon>Liliopsida</taxon>
        <taxon>Poales</taxon>
        <taxon>Poaceae</taxon>
        <taxon>PACMAD clade</taxon>
        <taxon>Panicoideae</taxon>
        <taxon>Panicodae</taxon>
        <taxon>Paniceae</taxon>
        <taxon>Cenchrinae</taxon>
        <taxon>Setaria</taxon>
    </lineage>
</organism>
<sequence length="98" mass="10752">MVRPTEDPHGGNGLPLRRLPGKARFRVKQAVAQQSRWRVPPSCRERLPSPWLPSAVGWAHTVAPGRGKGFPGRAPGTEFNAPRPRMVGPDSEKQGLLE</sequence>
<accession>A0A4U6W6A9</accession>
<feature type="region of interest" description="Disordered" evidence="1">
    <location>
        <begin position="66"/>
        <end position="98"/>
    </location>
</feature>
<protein>
    <submittedName>
        <fullName evidence="2">Uncharacterized protein</fullName>
    </submittedName>
</protein>
<evidence type="ECO:0000256" key="1">
    <source>
        <dbReference type="SAM" id="MobiDB-lite"/>
    </source>
</evidence>
<dbReference type="AlphaFoldDB" id="A0A4U6W6A9"/>
<proteinExistence type="predicted"/>
<name>A0A4U6W6A9_SETVI</name>
<evidence type="ECO:0000313" key="2">
    <source>
        <dbReference type="EMBL" id="TKW38150.1"/>
    </source>
</evidence>
<feature type="region of interest" description="Disordered" evidence="1">
    <location>
        <begin position="1"/>
        <end position="20"/>
    </location>
</feature>
<keyword evidence="3" id="KW-1185">Reference proteome</keyword>
<evidence type="ECO:0000313" key="3">
    <source>
        <dbReference type="Proteomes" id="UP000298652"/>
    </source>
</evidence>